<dbReference type="Gene3D" id="3.40.720.10">
    <property type="entry name" value="Alkaline Phosphatase, subunit A"/>
    <property type="match status" value="1"/>
</dbReference>
<evidence type="ECO:0008006" key="3">
    <source>
        <dbReference type="Google" id="ProtNLM"/>
    </source>
</evidence>
<accession>A0ABM9CDL0</accession>
<reference evidence="1" key="1">
    <citation type="submission" date="2022-01" db="EMBL/GenBank/DDBJ databases">
        <authorList>
            <person name="Criscuolo A."/>
        </authorList>
    </citation>
    <scope>NUCLEOTIDE SEQUENCE</scope>
    <source>
        <strain evidence="1">CIP111893</strain>
    </source>
</reference>
<dbReference type="InterPro" id="IPR017850">
    <property type="entry name" value="Alkaline_phosphatase_core_sf"/>
</dbReference>
<dbReference type="SUPFAM" id="SSF53649">
    <property type="entry name" value="Alkaline phosphatase-like"/>
    <property type="match status" value="1"/>
</dbReference>
<proteinExistence type="predicted"/>
<dbReference type="EMBL" id="CAKMMF010000015">
    <property type="protein sequence ID" value="CAH1208901.1"/>
    <property type="molecule type" value="Genomic_DNA"/>
</dbReference>
<dbReference type="PANTHER" id="PTHR10151:SF120">
    <property type="entry name" value="BIS(5'-ADENOSYL)-TRIPHOSPHATASE"/>
    <property type="match status" value="1"/>
</dbReference>
<sequence>MAALGRVGFAVWLLLALLLLSGCNGSQKEVKETDLLHIKSKEGPHAKKVILILVDSLMYQALDAGIAQQKLPTLKLLIDNGQYYKDVVSSFPTMSVTIDSSLMTGTYPDQHHIPGLAWYSADMQREINYGTGPMEIMRKGVKDVVRDGLLHLNSRDLNPDAATIYEELSRKGLKSGSINGLIYRGPVKHTLSIPGWLGKAASLPETIPVKGPNYLSFGSLSNPLDGLLQLPDSLAKRLGFNNEFAIGTAAYLIRNNKLPDFLYVYLPDLDQELHKKGPSSMKGLVKLDKQLHDLLQAFGSPEAARDQAAVMIVGDSGMSQLRPARERSVIDLTTLYSRYNSLHPGDRVTKDTELVFAVNETMAYVYKLHTEASMRQLADEVGADRRVDLIAWKEDGWINVTQGGARTAFQYKAGGKTVDQYGQAWTFSGDKALLDLHMERNDNGLRYGKYPDALRRIYGALQSHKGQFLVVTAKEGYELKGHSSPTHAGGGGHGSLHETESLIPLIIWGVEEKPAFRRIVDIKAYIERILMNN</sequence>
<dbReference type="InterPro" id="IPR002591">
    <property type="entry name" value="Phosphodiest/P_Trfase"/>
</dbReference>
<gene>
    <name evidence="1" type="ORF">PAECIP111893_02930</name>
</gene>
<comment type="caution">
    <text evidence="1">The sequence shown here is derived from an EMBL/GenBank/DDBJ whole genome shotgun (WGS) entry which is preliminary data.</text>
</comment>
<protein>
    <recommendedName>
        <fullName evidence="3">Phosphodiesterase</fullName>
    </recommendedName>
</protein>
<evidence type="ECO:0000313" key="1">
    <source>
        <dbReference type="EMBL" id="CAH1208901.1"/>
    </source>
</evidence>
<dbReference type="PANTHER" id="PTHR10151">
    <property type="entry name" value="ECTONUCLEOTIDE PYROPHOSPHATASE/PHOSPHODIESTERASE"/>
    <property type="match status" value="1"/>
</dbReference>
<name>A0ABM9CDL0_9BACL</name>
<organism evidence="1 2">
    <name type="scientific">Paenibacillus plantiphilus</name>
    <dbReference type="NCBI Taxonomy" id="2905650"/>
    <lineage>
        <taxon>Bacteria</taxon>
        <taxon>Bacillati</taxon>
        <taxon>Bacillota</taxon>
        <taxon>Bacilli</taxon>
        <taxon>Bacillales</taxon>
        <taxon>Paenibacillaceae</taxon>
        <taxon>Paenibacillus</taxon>
    </lineage>
</organism>
<dbReference type="PROSITE" id="PS51257">
    <property type="entry name" value="PROKAR_LIPOPROTEIN"/>
    <property type="match status" value="1"/>
</dbReference>
<dbReference type="Pfam" id="PF01663">
    <property type="entry name" value="Phosphodiest"/>
    <property type="match status" value="1"/>
</dbReference>
<dbReference type="Proteomes" id="UP000838686">
    <property type="component" value="Unassembled WGS sequence"/>
</dbReference>
<keyword evidence="2" id="KW-1185">Reference proteome</keyword>
<dbReference type="RefSeq" id="WP_236343295.1">
    <property type="nucleotide sequence ID" value="NZ_CAKMMF010000015.1"/>
</dbReference>
<evidence type="ECO:0000313" key="2">
    <source>
        <dbReference type="Proteomes" id="UP000838686"/>
    </source>
</evidence>